<feature type="non-terminal residue" evidence="2">
    <location>
        <position position="1"/>
    </location>
</feature>
<organism evidence="2 3">
    <name type="scientific">Setomelanomma holmii</name>
    <dbReference type="NCBI Taxonomy" id="210430"/>
    <lineage>
        <taxon>Eukaryota</taxon>
        <taxon>Fungi</taxon>
        <taxon>Dikarya</taxon>
        <taxon>Ascomycota</taxon>
        <taxon>Pezizomycotina</taxon>
        <taxon>Dothideomycetes</taxon>
        <taxon>Pleosporomycetidae</taxon>
        <taxon>Pleosporales</taxon>
        <taxon>Pleosporineae</taxon>
        <taxon>Phaeosphaeriaceae</taxon>
        <taxon>Setomelanomma</taxon>
    </lineage>
</organism>
<dbReference type="AlphaFoldDB" id="A0A9P4LRP3"/>
<sequence length="269" mass="30300">LIRDQFSISTWLVFGALIQGIAHLFLPYRNIVLVLPLFLFLFYKAANTALILAGVLPNPYMAGVHNFRTAVVYPDEHGAQDKPADNQMCAILLAAISNHPLGMLGPGFKETSDRFDAMVAEISADATRHGFLGASSWVNANHRTTGNEFATILYFENEEAVHAYAHGPYHTETMRWWHETADQHKHVGIMHEVFACPRKGWEGVYLNYHPTGMASTTKEVQGKDGRKEWVSPLVKAKGKLLYSKGRMGRTYGDNEWDAYEEMVKKEEEV</sequence>
<dbReference type="Pfam" id="PF13826">
    <property type="entry name" value="Monooxy_af470-like"/>
    <property type="match status" value="1"/>
</dbReference>
<dbReference type="Proteomes" id="UP000799777">
    <property type="component" value="Unassembled WGS sequence"/>
</dbReference>
<accession>A0A9P4LRP3</accession>
<evidence type="ECO:0000313" key="3">
    <source>
        <dbReference type="Proteomes" id="UP000799777"/>
    </source>
</evidence>
<keyword evidence="3" id="KW-1185">Reference proteome</keyword>
<keyword evidence="1" id="KW-0812">Transmembrane</keyword>
<dbReference type="SUPFAM" id="SSF54909">
    <property type="entry name" value="Dimeric alpha+beta barrel"/>
    <property type="match status" value="1"/>
</dbReference>
<dbReference type="InterPro" id="IPR011008">
    <property type="entry name" value="Dimeric_a/b-barrel"/>
</dbReference>
<feature type="transmembrane region" description="Helical" evidence="1">
    <location>
        <begin position="33"/>
        <end position="56"/>
    </location>
</feature>
<dbReference type="OrthoDB" id="3202396at2759"/>
<dbReference type="InterPro" id="IPR025444">
    <property type="entry name" value="Monooxy_af470"/>
</dbReference>
<proteinExistence type="predicted"/>
<name>A0A9P4LRP3_9PLEO</name>
<evidence type="ECO:0000256" key="1">
    <source>
        <dbReference type="SAM" id="Phobius"/>
    </source>
</evidence>
<evidence type="ECO:0000313" key="2">
    <source>
        <dbReference type="EMBL" id="KAF2032984.1"/>
    </source>
</evidence>
<feature type="transmembrane region" description="Helical" evidence="1">
    <location>
        <begin position="6"/>
        <end position="26"/>
    </location>
</feature>
<keyword evidence="1" id="KW-0472">Membrane</keyword>
<keyword evidence="1" id="KW-1133">Transmembrane helix</keyword>
<gene>
    <name evidence="2" type="ORF">EK21DRAFT_59592</name>
</gene>
<comment type="caution">
    <text evidence="2">The sequence shown here is derived from an EMBL/GenBank/DDBJ whole genome shotgun (WGS) entry which is preliminary data.</text>
</comment>
<dbReference type="EMBL" id="ML978169">
    <property type="protein sequence ID" value="KAF2032984.1"/>
    <property type="molecule type" value="Genomic_DNA"/>
</dbReference>
<reference evidence="2" key="1">
    <citation type="journal article" date="2020" name="Stud. Mycol.">
        <title>101 Dothideomycetes genomes: a test case for predicting lifestyles and emergence of pathogens.</title>
        <authorList>
            <person name="Haridas S."/>
            <person name="Albert R."/>
            <person name="Binder M."/>
            <person name="Bloem J."/>
            <person name="Labutti K."/>
            <person name="Salamov A."/>
            <person name="Andreopoulos B."/>
            <person name="Baker S."/>
            <person name="Barry K."/>
            <person name="Bills G."/>
            <person name="Bluhm B."/>
            <person name="Cannon C."/>
            <person name="Castanera R."/>
            <person name="Culley D."/>
            <person name="Daum C."/>
            <person name="Ezra D."/>
            <person name="Gonzalez J."/>
            <person name="Henrissat B."/>
            <person name="Kuo A."/>
            <person name="Liang C."/>
            <person name="Lipzen A."/>
            <person name="Lutzoni F."/>
            <person name="Magnuson J."/>
            <person name="Mondo S."/>
            <person name="Nolan M."/>
            <person name="Ohm R."/>
            <person name="Pangilinan J."/>
            <person name="Park H.-J."/>
            <person name="Ramirez L."/>
            <person name="Alfaro M."/>
            <person name="Sun H."/>
            <person name="Tritt A."/>
            <person name="Yoshinaga Y."/>
            <person name="Zwiers L.-H."/>
            <person name="Turgeon B."/>
            <person name="Goodwin S."/>
            <person name="Spatafora J."/>
            <person name="Crous P."/>
            <person name="Grigoriev I."/>
        </authorList>
    </citation>
    <scope>NUCLEOTIDE SEQUENCE</scope>
    <source>
        <strain evidence="2">CBS 110217</strain>
    </source>
</reference>
<protein>
    <submittedName>
        <fullName evidence="2">Uncharacterized protein</fullName>
    </submittedName>
</protein>